<name>A0A9N8R5B8_9BURK</name>
<feature type="transmembrane region" description="Helical" evidence="6">
    <location>
        <begin position="7"/>
        <end position="25"/>
    </location>
</feature>
<protein>
    <recommendedName>
        <fullName evidence="9">Branched-chain amino acid ABC transporter permease</fullName>
    </recommendedName>
</protein>
<proteinExistence type="predicted"/>
<feature type="transmembrane region" description="Helical" evidence="6">
    <location>
        <begin position="242"/>
        <end position="265"/>
    </location>
</feature>
<feature type="transmembrane region" description="Helical" evidence="6">
    <location>
        <begin position="82"/>
        <end position="100"/>
    </location>
</feature>
<feature type="transmembrane region" description="Helical" evidence="6">
    <location>
        <begin position="277"/>
        <end position="298"/>
    </location>
</feature>
<reference evidence="7" key="1">
    <citation type="submission" date="2021-02" db="EMBL/GenBank/DDBJ databases">
        <authorList>
            <person name="Vanwijnsberghe S."/>
        </authorList>
    </citation>
    <scope>NUCLEOTIDE SEQUENCE</scope>
    <source>
        <strain evidence="7">R-70211</strain>
    </source>
</reference>
<dbReference type="GO" id="GO:0005886">
    <property type="term" value="C:plasma membrane"/>
    <property type="evidence" value="ECO:0007669"/>
    <property type="project" value="UniProtKB-SubCell"/>
</dbReference>
<evidence type="ECO:0000256" key="1">
    <source>
        <dbReference type="ARBA" id="ARBA00004651"/>
    </source>
</evidence>
<dbReference type="PANTHER" id="PTHR30482">
    <property type="entry name" value="HIGH-AFFINITY BRANCHED-CHAIN AMINO ACID TRANSPORT SYSTEM PERMEASE"/>
    <property type="match status" value="1"/>
</dbReference>
<keyword evidence="8" id="KW-1185">Reference proteome</keyword>
<evidence type="ECO:0000313" key="8">
    <source>
        <dbReference type="Proteomes" id="UP000675121"/>
    </source>
</evidence>
<dbReference type="GO" id="GO:0015658">
    <property type="term" value="F:branched-chain amino acid transmembrane transporter activity"/>
    <property type="evidence" value="ECO:0007669"/>
    <property type="project" value="InterPro"/>
</dbReference>
<evidence type="ECO:0000313" key="7">
    <source>
        <dbReference type="EMBL" id="CAE6968598.1"/>
    </source>
</evidence>
<feature type="transmembrane region" description="Helical" evidence="6">
    <location>
        <begin position="205"/>
        <end position="230"/>
    </location>
</feature>
<feature type="transmembrane region" description="Helical" evidence="6">
    <location>
        <begin position="31"/>
        <end position="48"/>
    </location>
</feature>
<dbReference type="PANTHER" id="PTHR30482:SF17">
    <property type="entry name" value="ABC TRANSPORTER ATP-BINDING PROTEIN"/>
    <property type="match status" value="1"/>
</dbReference>
<comment type="caution">
    <text evidence="7">The sequence shown here is derived from an EMBL/GenBank/DDBJ whole genome shotgun (WGS) entry which is preliminary data.</text>
</comment>
<dbReference type="InterPro" id="IPR043428">
    <property type="entry name" value="LivM-like"/>
</dbReference>
<dbReference type="EMBL" id="CAJNAS010000048">
    <property type="protein sequence ID" value="CAE6968598.1"/>
    <property type="molecule type" value="Genomic_DNA"/>
</dbReference>
<keyword evidence="5 6" id="KW-0472">Membrane</keyword>
<evidence type="ECO:0000256" key="3">
    <source>
        <dbReference type="ARBA" id="ARBA00022692"/>
    </source>
</evidence>
<evidence type="ECO:0000256" key="6">
    <source>
        <dbReference type="SAM" id="Phobius"/>
    </source>
</evidence>
<keyword evidence="4 6" id="KW-1133">Transmembrane helix</keyword>
<organism evidence="7 8">
    <name type="scientific">Paraburkholderia domus</name>
    <dbReference type="NCBI Taxonomy" id="2793075"/>
    <lineage>
        <taxon>Bacteria</taxon>
        <taxon>Pseudomonadati</taxon>
        <taxon>Pseudomonadota</taxon>
        <taxon>Betaproteobacteria</taxon>
        <taxon>Burkholderiales</taxon>
        <taxon>Burkholderiaceae</taxon>
        <taxon>Paraburkholderia</taxon>
    </lineage>
</organism>
<dbReference type="CDD" id="cd06581">
    <property type="entry name" value="TM_PBP1_LivM_like"/>
    <property type="match status" value="1"/>
</dbReference>
<accession>A0A9N8R5B8</accession>
<dbReference type="AlphaFoldDB" id="A0A9N8R5B8"/>
<feature type="transmembrane region" description="Helical" evidence="6">
    <location>
        <begin position="155"/>
        <end position="175"/>
    </location>
</feature>
<feature type="transmembrane region" description="Helical" evidence="6">
    <location>
        <begin position="107"/>
        <end position="129"/>
    </location>
</feature>
<dbReference type="Pfam" id="PF02653">
    <property type="entry name" value="BPD_transp_2"/>
    <property type="match status" value="1"/>
</dbReference>
<evidence type="ECO:0008006" key="9">
    <source>
        <dbReference type="Google" id="ProtNLM"/>
    </source>
</evidence>
<feature type="transmembrane region" description="Helical" evidence="6">
    <location>
        <begin position="55"/>
        <end position="76"/>
    </location>
</feature>
<dbReference type="Proteomes" id="UP000675121">
    <property type="component" value="Unassembled WGS sequence"/>
</dbReference>
<sequence>MRREYNYRLGFVALLLLLALAPLVIYPIFMTKLLCFALFAIAFNLLFGQTGLLSFGHALFFGGAAYVTAYALKVWALPTEQAVLLGVGFAVGAGLLVGALSILRHGLYFSMITLALAQMFYFICVAAPVTGGDDGMSAVPRGRLFGWIDLANDRVLYYFVLAVFGAAFLLVFRIIHSPYGQVLRAIRDHETRATSLGYKVNRYKLLVFVQSAALAGLAGSLKVLVFQVATLDAVHWSTSGDVILMTLVGGISTVFGPLVGAGFILTMQTLLQGYSQWMPVIQGAIFVLMVMLLPRGVVGELAGRLPWLRRTRAPEAAVSLHAHQQ</sequence>
<gene>
    <name evidence="7" type="ORF">R70211_07613</name>
</gene>
<keyword evidence="3 6" id="KW-0812">Transmembrane</keyword>
<evidence type="ECO:0000256" key="5">
    <source>
        <dbReference type="ARBA" id="ARBA00023136"/>
    </source>
</evidence>
<evidence type="ECO:0000256" key="4">
    <source>
        <dbReference type="ARBA" id="ARBA00022989"/>
    </source>
</evidence>
<evidence type="ECO:0000256" key="2">
    <source>
        <dbReference type="ARBA" id="ARBA00022475"/>
    </source>
</evidence>
<keyword evidence="2" id="KW-1003">Cell membrane</keyword>
<comment type="subcellular location">
    <subcellularLocation>
        <location evidence="1">Cell membrane</location>
        <topology evidence="1">Multi-pass membrane protein</topology>
    </subcellularLocation>
</comment>
<dbReference type="InterPro" id="IPR001851">
    <property type="entry name" value="ABC_transp_permease"/>
</dbReference>